<dbReference type="SMART" id="SM00256">
    <property type="entry name" value="FBOX"/>
    <property type="match status" value="1"/>
</dbReference>
<dbReference type="PROSITE" id="PS50181">
    <property type="entry name" value="FBOX"/>
    <property type="match status" value="1"/>
</dbReference>
<dbReference type="InterPro" id="IPR050796">
    <property type="entry name" value="SCF_F-box_component"/>
</dbReference>
<dbReference type="PANTHER" id="PTHR31672">
    <property type="entry name" value="BNACNNG10540D PROTEIN"/>
    <property type="match status" value="1"/>
</dbReference>
<organism evidence="2 3">
    <name type="scientific">Trifolium medium</name>
    <dbReference type="NCBI Taxonomy" id="97028"/>
    <lineage>
        <taxon>Eukaryota</taxon>
        <taxon>Viridiplantae</taxon>
        <taxon>Streptophyta</taxon>
        <taxon>Embryophyta</taxon>
        <taxon>Tracheophyta</taxon>
        <taxon>Spermatophyta</taxon>
        <taxon>Magnoliopsida</taxon>
        <taxon>eudicotyledons</taxon>
        <taxon>Gunneridae</taxon>
        <taxon>Pentapetalae</taxon>
        <taxon>rosids</taxon>
        <taxon>fabids</taxon>
        <taxon>Fabales</taxon>
        <taxon>Fabaceae</taxon>
        <taxon>Papilionoideae</taxon>
        <taxon>50 kb inversion clade</taxon>
        <taxon>NPAAA clade</taxon>
        <taxon>Hologalegina</taxon>
        <taxon>IRL clade</taxon>
        <taxon>Trifolieae</taxon>
        <taxon>Trifolium</taxon>
    </lineage>
</organism>
<dbReference type="CDD" id="cd22157">
    <property type="entry name" value="F-box_AtFBW1-like"/>
    <property type="match status" value="1"/>
</dbReference>
<reference evidence="2 3" key="1">
    <citation type="journal article" date="2018" name="Front. Plant Sci.">
        <title>Red Clover (Trifolium pratense) and Zigzag Clover (T. medium) - A Picture of Genomic Similarities and Differences.</title>
        <authorList>
            <person name="Dluhosova J."/>
            <person name="Istvanek J."/>
            <person name="Nedelnik J."/>
            <person name="Repkova J."/>
        </authorList>
    </citation>
    <scope>NUCLEOTIDE SEQUENCE [LARGE SCALE GENOMIC DNA]</scope>
    <source>
        <strain evidence="3">cv. 10/8</strain>
        <tissue evidence="2">Leaf</tissue>
    </source>
</reference>
<dbReference type="Gene3D" id="1.20.1280.50">
    <property type="match status" value="1"/>
</dbReference>
<accession>A0A392RXV0</accession>
<evidence type="ECO:0000259" key="1">
    <source>
        <dbReference type="PROSITE" id="PS50181"/>
    </source>
</evidence>
<name>A0A392RXV0_9FABA</name>
<proteinExistence type="predicted"/>
<sequence length="58" mass="6688">MSDNYQSSTAKGHQQPLPFLPEELIIQILLRLPVRSLIEFKCVCKSWKTLISDPKFAK</sequence>
<comment type="caution">
    <text evidence="2">The sequence shown here is derived from an EMBL/GenBank/DDBJ whole genome shotgun (WGS) entry which is preliminary data.</text>
</comment>
<protein>
    <submittedName>
        <fullName evidence="2">F-box/kelch-repeat protein</fullName>
    </submittedName>
</protein>
<evidence type="ECO:0000313" key="3">
    <source>
        <dbReference type="Proteomes" id="UP000265520"/>
    </source>
</evidence>
<dbReference type="SUPFAM" id="SSF81383">
    <property type="entry name" value="F-box domain"/>
    <property type="match status" value="1"/>
</dbReference>
<evidence type="ECO:0000313" key="2">
    <source>
        <dbReference type="EMBL" id="MCI40987.1"/>
    </source>
</evidence>
<feature type="non-terminal residue" evidence="2">
    <location>
        <position position="58"/>
    </location>
</feature>
<dbReference type="InterPro" id="IPR036047">
    <property type="entry name" value="F-box-like_dom_sf"/>
</dbReference>
<dbReference type="Proteomes" id="UP000265520">
    <property type="component" value="Unassembled WGS sequence"/>
</dbReference>
<dbReference type="Pfam" id="PF00646">
    <property type="entry name" value="F-box"/>
    <property type="match status" value="1"/>
</dbReference>
<keyword evidence="3" id="KW-1185">Reference proteome</keyword>
<dbReference type="AlphaFoldDB" id="A0A392RXV0"/>
<dbReference type="PANTHER" id="PTHR31672:SF13">
    <property type="entry name" value="F-BOX PROTEIN CPR30-LIKE"/>
    <property type="match status" value="1"/>
</dbReference>
<dbReference type="EMBL" id="LXQA010286306">
    <property type="protein sequence ID" value="MCI40987.1"/>
    <property type="molecule type" value="Genomic_DNA"/>
</dbReference>
<feature type="domain" description="F-box" evidence="1">
    <location>
        <begin position="14"/>
        <end position="58"/>
    </location>
</feature>
<dbReference type="InterPro" id="IPR001810">
    <property type="entry name" value="F-box_dom"/>
</dbReference>